<evidence type="ECO:0000313" key="2">
    <source>
        <dbReference type="EMBL" id="ACE90700.1"/>
    </source>
</evidence>
<gene>
    <name evidence="2" type="ordered locus">RHECIAT_CH0001727</name>
</gene>
<dbReference type="EMBL" id="CP001074">
    <property type="protein sequence ID" value="ACE90700.1"/>
    <property type="molecule type" value="Genomic_DNA"/>
</dbReference>
<dbReference type="KEGG" id="rec:RHECIAT_CH0001727"/>
<keyword evidence="1" id="KW-0812">Transmembrane</keyword>
<proteinExistence type="predicted"/>
<dbReference type="eggNOG" id="ENOG5032DDW">
    <property type="taxonomic scope" value="Bacteria"/>
</dbReference>
<name>B3PW48_RHIE6</name>
<evidence type="ECO:0000313" key="3">
    <source>
        <dbReference type="Proteomes" id="UP000008817"/>
    </source>
</evidence>
<evidence type="ECO:0008006" key="4">
    <source>
        <dbReference type="Google" id="ProtNLM"/>
    </source>
</evidence>
<reference evidence="2 3" key="1">
    <citation type="submission" date="2008-04" db="EMBL/GenBank/DDBJ databases">
        <title>Genome diversity and DNA divergence of Rhizobium etli.</title>
        <authorList>
            <person name="Gonzalez V."/>
            <person name="Acosta J.L."/>
            <person name="Santamaria R.I."/>
            <person name="Bustos P."/>
            <person name="Hernandez-Gonzalez I.L."/>
            <person name="Fernandez J.L."/>
            <person name="Diaz R."/>
            <person name="Flores M."/>
            <person name="Mora J."/>
            <person name="Palacios R."/>
            <person name="Davila G."/>
        </authorList>
    </citation>
    <scope>NUCLEOTIDE SEQUENCE [LARGE SCALE GENOMIC DNA]</scope>
    <source>
        <strain evidence="2 3">CIAT 652</strain>
    </source>
</reference>
<organism evidence="2 3">
    <name type="scientific">Rhizobium etli (strain CIAT 652)</name>
    <dbReference type="NCBI Taxonomy" id="491916"/>
    <lineage>
        <taxon>Bacteria</taxon>
        <taxon>Pseudomonadati</taxon>
        <taxon>Pseudomonadota</taxon>
        <taxon>Alphaproteobacteria</taxon>
        <taxon>Hyphomicrobiales</taxon>
        <taxon>Rhizobiaceae</taxon>
        <taxon>Rhizobium/Agrobacterium group</taxon>
        <taxon>Rhizobium</taxon>
    </lineage>
</organism>
<evidence type="ECO:0000256" key="1">
    <source>
        <dbReference type="SAM" id="Phobius"/>
    </source>
</evidence>
<dbReference type="AlphaFoldDB" id="B3PW48"/>
<sequence length="104" mass="11198">MSLYPGTAADFRATCIRSEEIHFCLGMTFWSTMIGRRSIVATGHKQEGAIPIMAIRPLIFGVLFIAAFVGIILSIIWVDTSHPVHQPDPLSPTAPGPATPGPVQ</sequence>
<accession>B3PW48</accession>
<dbReference type="Proteomes" id="UP000008817">
    <property type="component" value="Chromosome"/>
</dbReference>
<dbReference type="HOGENOM" id="CLU_177797_0_0_5"/>
<keyword evidence="1" id="KW-1133">Transmembrane helix</keyword>
<keyword evidence="1" id="KW-0472">Membrane</keyword>
<protein>
    <recommendedName>
        <fullName evidence="4">Transmembrane protein</fullName>
    </recommendedName>
</protein>
<feature type="transmembrane region" description="Helical" evidence="1">
    <location>
        <begin position="58"/>
        <end position="78"/>
    </location>
</feature>